<evidence type="ECO:0000259" key="4">
    <source>
        <dbReference type="Pfam" id="PF01585"/>
    </source>
</evidence>
<evidence type="ECO:0000256" key="2">
    <source>
        <dbReference type="ARBA" id="ARBA00040376"/>
    </source>
</evidence>
<feature type="non-terminal residue" evidence="5">
    <location>
        <position position="140"/>
    </location>
</feature>
<gene>
    <name evidence="5" type="ORF">CANCADRAFT_19429</name>
</gene>
<protein>
    <recommendedName>
        <fullName evidence="2">Protein PXR1</fullName>
    </recommendedName>
    <alternativeName>
        <fullName evidence="1">Protein pxr1</fullName>
    </alternativeName>
</protein>
<dbReference type="GO" id="GO:0003676">
    <property type="term" value="F:nucleic acid binding"/>
    <property type="evidence" value="ECO:0007669"/>
    <property type="project" value="InterPro"/>
</dbReference>
<keyword evidence="6" id="KW-1185">Reference proteome</keyword>
<sequence>MDPQAYLQQYGWKPGQGLRSRGLKKPILVAHKTDTRGLGNKKHTHDHWWETLFDSQLKSITSNGESIVKDEKVFKEITRFRSPLYRNFVLGERLLGTVKSDIQYDEAKDLKQSEDSKISKKSRSHNDDKEKLKKTKKLKK</sequence>
<reference evidence="6" key="1">
    <citation type="submission" date="2016-02" db="EMBL/GenBank/DDBJ databases">
        <title>Comparative genomics of biotechnologically important yeasts.</title>
        <authorList>
            <consortium name="DOE Joint Genome Institute"/>
            <person name="Riley R."/>
            <person name="Haridas S."/>
            <person name="Wolfe K.H."/>
            <person name="Lopes M.R."/>
            <person name="Hittinger C.T."/>
            <person name="Goker M."/>
            <person name="Salamov A."/>
            <person name="Wisecaver J."/>
            <person name="Long T.M."/>
            <person name="Aerts A.L."/>
            <person name="Barry K."/>
            <person name="Choi C."/>
            <person name="Clum A."/>
            <person name="Coughlan A.Y."/>
            <person name="Deshpande S."/>
            <person name="Douglass A.P."/>
            <person name="Hanson S.J."/>
            <person name="Klenk H.-P."/>
            <person name="Labutti K."/>
            <person name="Lapidus A."/>
            <person name="Lindquist E."/>
            <person name="Lipzen A."/>
            <person name="Meier-Kolthoff J.P."/>
            <person name="Ohm R.A."/>
            <person name="Otillar R.P."/>
            <person name="Pangilinan J."/>
            <person name="Peng Y."/>
            <person name="Rokas A."/>
            <person name="Rosa C.A."/>
            <person name="Scheuner C."/>
            <person name="Sibirny A.A."/>
            <person name="Slot J.C."/>
            <person name="Stielow J.B."/>
            <person name="Sun H."/>
            <person name="Kurtzman C.P."/>
            <person name="Blackwell M."/>
            <person name="Jeffries T.W."/>
            <person name="Grigoriev I.V."/>
        </authorList>
    </citation>
    <scope>NUCLEOTIDE SEQUENCE [LARGE SCALE GENOMIC DNA]</scope>
    <source>
        <strain evidence="6">NRRL Y-17796</strain>
    </source>
</reference>
<dbReference type="Proteomes" id="UP000095023">
    <property type="component" value="Unassembled WGS sequence"/>
</dbReference>
<accession>A0A1E4TEC9</accession>
<feature type="region of interest" description="Disordered" evidence="3">
    <location>
        <begin position="109"/>
        <end position="140"/>
    </location>
</feature>
<evidence type="ECO:0000313" key="6">
    <source>
        <dbReference type="Proteomes" id="UP000095023"/>
    </source>
</evidence>
<dbReference type="PANTHER" id="PTHR23149">
    <property type="entry name" value="G PATCH DOMAIN CONTAINING PROTEIN"/>
    <property type="match status" value="1"/>
</dbReference>
<dbReference type="InterPro" id="IPR050656">
    <property type="entry name" value="PINX1"/>
</dbReference>
<dbReference type="EMBL" id="KV453842">
    <property type="protein sequence ID" value="ODV90120.1"/>
    <property type="molecule type" value="Genomic_DNA"/>
</dbReference>
<dbReference type="InterPro" id="IPR000467">
    <property type="entry name" value="G_patch_dom"/>
</dbReference>
<name>A0A1E4TEC9_9ASCO</name>
<dbReference type="GO" id="GO:0005730">
    <property type="term" value="C:nucleolus"/>
    <property type="evidence" value="ECO:0007669"/>
    <property type="project" value="EnsemblFungi"/>
</dbReference>
<proteinExistence type="predicted"/>
<organism evidence="5 6">
    <name type="scientific">Tortispora caseinolytica NRRL Y-17796</name>
    <dbReference type="NCBI Taxonomy" id="767744"/>
    <lineage>
        <taxon>Eukaryota</taxon>
        <taxon>Fungi</taxon>
        <taxon>Dikarya</taxon>
        <taxon>Ascomycota</taxon>
        <taxon>Saccharomycotina</taxon>
        <taxon>Trigonopsidomycetes</taxon>
        <taxon>Trigonopsidales</taxon>
        <taxon>Trigonopsidaceae</taxon>
        <taxon>Tortispora</taxon>
    </lineage>
</organism>
<dbReference type="Pfam" id="PF01585">
    <property type="entry name" value="G-patch"/>
    <property type="match status" value="1"/>
</dbReference>
<feature type="compositionally biased region" description="Basic and acidic residues" evidence="3">
    <location>
        <begin position="109"/>
        <end position="131"/>
    </location>
</feature>
<evidence type="ECO:0000313" key="5">
    <source>
        <dbReference type="EMBL" id="ODV90120.1"/>
    </source>
</evidence>
<feature type="domain" description="G-patch" evidence="4">
    <location>
        <begin position="7"/>
        <end position="41"/>
    </location>
</feature>
<evidence type="ECO:0000256" key="3">
    <source>
        <dbReference type="SAM" id="MobiDB-lite"/>
    </source>
</evidence>
<evidence type="ECO:0000256" key="1">
    <source>
        <dbReference type="ARBA" id="ARBA00040137"/>
    </source>
</evidence>
<dbReference type="AlphaFoldDB" id="A0A1E4TEC9"/>
<dbReference type="PANTHER" id="PTHR23149:SF26">
    <property type="entry name" value="PROTEIN TMA23"/>
    <property type="match status" value="1"/>
</dbReference>
<dbReference type="GO" id="GO:0042274">
    <property type="term" value="P:ribosomal small subunit biogenesis"/>
    <property type="evidence" value="ECO:0007669"/>
    <property type="project" value="EnsemblFungi"/>
</dbReference>
<dbReference type="OrthoDB" id="3366546at2759"/>